<evidence type="ECO:0000256" key="3">
    <source>
        <dbReference type="ARBA" id="ARBA00022475"/>
    </source>
</evidence>
<reference evidence="12 13" key="2">
    <citation type="journal article" date="2012" name="Proc. Natl. Acad. Sci. U.S.A.">
        <title>Antigenic diversity is generated by distinct evolutionary mechanisms in African trypanosome species.</title>
        <authorList>
            <person name="Jackson A.P."/>
            <person name="Berry A."/>
            <person name="Aslett M."/>
            <person name="Allison H.C."/>
            <person name="Burton P."/>
            <person name="Vavrova-Anderson J."/>
            <person name="Brown R."/>
            <person name="Browne H."/>
            <person name="Corton N."/>
            <person name="Hauser H."/>
            <person name="Gamble J."/>
            <person name="Gilderthorp R."/>
            <person name="Marcello L."/>
            <person name="McQuillan J."/>
            <person name="Otto T.D."/>
            <person name="Quail M.A."/>
            <person name="Sanders M.J."/>
            <person name="van Tonder A."/>
            <person name="Ginger M.L."/>
            <person name="Field M.C."/>
            <person name="Barry J.D."/>
            <person name="Hertz-Fowler C."/>
            <person name="Berriman M."/>
        </authorList>
    </citation>
    <scope>NUCLEOTIDE SEQUENCE [LARGE SCALE GENOMIC DNA]</scope>
    <source>
        <strain evidence="12 13">IL3000</strain>
    </source>
</reference>
<comment type="function">
    <text evidence="1">VSG forms a coat on the surface of the parasite. The trypanosome evades the immune response of the host by expressing a series of antigenically distinct VSGs from an estimated 1000 VSG genes.</text>
</comment>
<feature type="chain" id="PRO_5003390154" evidence="10">
    <location>
        <begin position="18"/>
        <end position="346"/>
    </location>
</feature>
<dbReference type="InterPro" id="IPR025932">
    <property type="entry name" value="Trypano_VSG_B_N_dom"/>
</dbReference>
<keyword evidence="7" id="KW-0325">Glycoprotein</keyword>
<dbReference type="VEuPathDB" id="TriTrypDB:TcIL3000_0_56140"/>
<dbReference type="Proteomes" id="UP000000702">
    <property type="component" value="Unassembled WGS sequence"/>
</dbReference>
<dbReference type="AlphaFoldDB" id="F9WCQ3"/>
<evidence type="ECO:0000313" key="12">
    <source>
        <dbReference type="EMBL" id="CCD15048.1"/>
    </source>
</evidence>
<dbReference type="GO" id="GO:0005886">
    <property type="term" value="C:plasma membrane"/>
    <property type="evidence" value="ECO:0007669"/>
    <property type="project" value="UniProtKB-SubCell"/>
</dbReference>
<gene>
    <name evidence="12" type="ORF">TCIL3000_0_56140</name>
</gene>
<keyword evidence="5 10" id="KW-0732">Signal</keyword>
<evidence type="ECO:0000256" key="9">
    <source>
        <dbReference type="SAM" id="MobiDB-lite"/>
    </source>
</evidence>
<keyword evidence="4" id="KW-0336">GPI-anchor</keyword>
<feature type="compositionally biased region" description="Polar residues" evidence="9">
    <location>
        <begin position="309"/>
        <end position="333"/>
    </location>
</feature>
<sequence>MMKVLFFWMMVIGVCSSSGGDEKDHNKEAHQALCDLLKAAVKSWGEGGASLPAKLKTALEKTIFGSDGGENDLGKIKAELPKVYQKVNSNVLSRVVLCGQPLLDDMRDNQARWSGHSAPHDLLCLCTPGNSGWPLNLSGNEKLCGKEKSVWGNRNAGWTSGGQGKDEMIATWTNVTRECLEDDGRTGDLQKALDDFKAKLKQKSSDVPKGMYRLGTSKSDDYPCSGNGKICVIYHIPAKPEHSMPWWMDLEKALQIGEDQKEKQKKTEEEKRAKDDQKQQKTQRQGKAQAEHTPRTAALKSTKQDTTDNEQINPENTSNPIATLEDTSSTPISLPSSWLLSAVLLI</sequence>
<dbReference type="EMBL" id="CAEQ01001752">
    <property type="protein sequence ID" value="CCD15048.1"/>
    <property type="molecule type" value="Genomic_DNA"/>
</dbReference>
<evidence type="ECO:0000256" key="10">
    <source>
        <dbReference type="SAM" id="SignalP"/>
    </source>
</evidence>
<evidence type="ECO:0000256" key="1">
    <source>
        <dbReference type="ARBA" id="ARBA00002523"/>
    </source>
</evidence>
<name>F9WCQ3_TRYCI</name>
<keyword evidence="3" id="KW-1003">Cell membrane</keyword>
<reference evidence="13" key="1">
    <citation type="submission" date="2011-07" db="EMBL/GenBank/DDBJ databases">
        <title>Divergent evolution of antigenic variation in African trypanosomes.</title>
        <authorList>
            <person name="Jackson A.P."/>
            <person name="Berry A."/>
            <person name="Allison H.C."/>
            <person name="Burton P."/>
            <person name="Anderson J."/>
            <person name="Aslett M."/>
            <person name="Brown R."/>
            <person name="Corton N."/>
            <person name="Harris D."/>
            <person name="Hauser H."/>
            <person name="Gamble J."/>
            <person name="Gilderthorp R."/>
            <person name="McQuillan J."/>
            <person name="Quail M.A."/>
            <person name="Sanders M."/>
            <person name="Van Tonder A."/>
            <person name="Ginger M.L."/>
            <person name="Donelson J.E."/>
            <person name="Field M.C."/>
            <person name="Barry J.D."/>
            <person name="Berriman M."/>
            <person name="Hertz-Fowler C."/>
        </authorList>
    </citation>
    <scope>NUCLEOTIDE SEQUENCE [LARGE SCALE GENOMIC DNA]</scope>
    <source>
        <strain evidence="13">IL3000</strain>
    </source>
</reference>
<evidence type="ECO:0000313" key="13">
    <source>
        <dbReference type="Proteomes" id="UP000000702"/>
    </source>
</evidence>
<keyword evidence="8" id="KW-0449">Lipoprotein</keyword>
<evidence type="ECO:0000256" key="7">
    <source>
        <dbReference type="ARBA" id="ARBA00023180"/>
    </source>
</evidence>
<evidence type="ECO:0000256" key="8">
    <source>
        <dbReference type="ARBA" id="ARBA00023288"/>
    </source>
</evidence>
<feature type="compositionally biased region" description="Basic and acidic residues" evidence="9">
    <location>
        <begin position="259"/>
        <end position="279"/>
    </location>
</feature>
<dbReference type="GO" id="GO:0098552">
    <property type="term" value="C:side of membrane"/>
    <property type="evidence" value="ECO:0007669"/>
    <property type="project" value="UniProtKB-KW"/>
</dbReference>
<evidence type="ECO:0000256" key="6">
    <source>
        <dbReference type="ARBA" id="ARBA00023136"/>
    </source>
</evidence>
<comment type="caution">
    <text evidence="12">The sequence shown here is derived from an EMBL/GenBank/DDBJ whole genome shotgun (WGS) entry which is preliminary data.</text>
</comment>
<keyword evidence="6" id="KW-0472">Membrane</keyword>
<evidence type="ECO:0000256" key="2">
    <source>
        <dbReference type="ARBA" id="ARBA00004609"/>
    </source>
</evidence>
<accession>F9WCQ3</accession>
<evidence type="ECO:0000256" key="4">
    <source>
        <dbReference type="ARBA" id="ARBA00022622"/>
    </source>
</evidence>
<evidence type="ECO:0000259" key="11">
    <source>
        <dbReference type="Pfam" id="PF13206"/>
    </source>
</evidence>
<protein>
    <submittedName>
        <fullName evidence="12">Variant surface glycoprotein</fullName>
    </submittedName>
</protein>
<dbReference type="Pfam" id="PF13206">
    <property type="entry name" value="VSG_B"/>
    <property type="match status" value="1"/>
</dbReference>
<evidence type="ECO:0000256" key="5">
    <source>
        <dbReference type="ARBA" id="ARBA00022729"/>
    </source>
</evidence>
<proteinExistence type="predicted"/>
<feature type="domain" description="Trypanosome variant surface glycoprotein B-type N-terminal" evidence="11">
    <location>
        <begin position="48"/>
        <end position="269"/>
    </location>
</feature>
<organism evidence="12 13">
    <name type="scientific">Trypanosoma congolense (strain IL3000)</name>
    <dbReference type="NCBI Taxonomy" id="1068625"/>
    <lineage>
        <taxon>Eukaryota</taxon>
        <taxon>Discoba</taxon>
        <taxon>Euglenozoa</taxon>
        <taxon>Kinetoplastea</taxon>
        <taxon>Metakinetoplastina</taxon>
        <taxon>Trypanosomatida</taxon>
        <taxon>Trypanosomatidae</taxon>
        <taxon>Trypanosoma</taxon>
        <taxon>Nannomonas</taxon>
    </lineage>
</organism>
<comment type="subcellular location">
    <subcellularLocation>
        <location evidence="2">Cell membrane</location>
        <topology evidence="2">Lipid-anchor</topology>
        <topology evidence="2">GPI-anchor</topology>
    </subcellularLocation>
</comment>
<keyword evidence="13" id="KW-1185">Reference proteome</keyword>
<feature type="signal peptide" evidence="10">
    <location>
        <begin position="1"/>
        <end position="17"/>
    </location>
</feature>
<feature type="region of interest" description="Disordered" evidence="9">
    <location>
        <begin position="259"/>
        <end position="333"/>
    </location>
</feature>